<feature type="region of interest" description="Disordered" evidence="1">
    <location>
        <begin position="1"/>
        <end position="61"/>
    </location>
</feature>
<feature type="compositionally biased region" description="Polar residues" evidence="1">
    <location>
        <begin position="627"/>
        <end position="638"/>
    </location>
</feature>
<dbReference type="InParanoid" id="S8EIG2"/>
<feature type="compositionally biased region" description="Polar residues" evidence="1">
    <location>
        <begin position="418"/>
        <end position="433"/>
    </location>
</feature>
<keyword evidence="3" id="KW-1185">Reference proteome</keyword>
<accession>S8EIG2</accession>
<feature type="compositionally biased region" description="Polar residues" evidence="1">
    <location>
        <begin position="669"/>
        <end position="679"/>
    </location>
</feature>
<feature type="compositionally biased region" description="Polar residues" evidence="1">
    <location>
        <begin position="34"/>
        <end position="54"/>
    </location>
</feature>
<proteinExistence type="predicted"/>
<dbReference type="STRING" id="743788.S8EIG2"/>
<feature type="region of interest" description="Disordered" evidence="1">
    <location>
        <begin position="368"/>
        <end position="586"/>
    </location>
</feature>
<feature type="region of interest" description="Disordered" evidence="1">
    <location>
        <begin position="243"/>
        <end position="353"/>
    </location>
</feature>
<evidence type="ECO:0000313" key="2">
    <source>
        <dbReference type="EMBL" id="EPT04048.1"/>
    </source>
</evidence>
<dbReference type="AlphaFoldDB" id="S8EIG2"/>
<feature type="region of interest" description="Disordered" evidence="1">
    <location>
        <begin position="884"/>
        <end position="933"/>
    </location>
</feature>
<dbReference type="Proteomes" id="UP000015241">
    <property type="component" value="Unassembled WGS sequence"/>
</dbReference>
<feature type="region of interest" description="Disordered" evidence="1">
    <location>
        <begin position="131"/>
        <end position="182"/>
    </location>
</feature>
<protein>
    <submittedName>
        <fullName evidence="2">Uncharacterized protein</fullName>
    </submittedName>
</protein>
<organism evidence="2 3">
    <name type="scientific">Fomitopsis schrenkii</name>
    <name type="common">Brown rot fungus</name>
    <dbReference type="NCBI Taxonomy" id="2126942"/>
    <lineage>
        <taxon>Eukaryota</taxon>
        <taxon>Fungi</taxon>
        <taxon>Dikarya</taxon>
        <taxon>Basidiomycota</taxon>
        <taxon>Agaricomycotina</taxon>
        <taxon>Agaricomycetes</taxon>
        <taxon>Polyporales</taxon>
        <taxon>Fomitopsis</taxon>
    </lineage>
</organism>
<feature type="compositionally biased region" description="Polar residues" evidence="1">
    <location>
        <begin position="160"/>
        <end position="176"/>
    </location>
</feature>
<evidence type="ECO:0000256" key="1">
    <source>
        <dbReference type="SAM" id="MobiDB-lite"/>
    </source>
</evidence>
<feature type="compositionally biased region" description="Low complexity" evidence="1">
    <location>
        <begin position="749"/>
        <end position="758"/>
    </location>
</feature>
<feature type="compositionally biased region" description="Polar residues" evidence="1">
    <location>
        <begin position="243"/>
        <end position="263"/>
    </location>
</feature>
<sequence length="968" mass="104300">MGVGARILGRGKSQAKANGGKGPLSRKAPPNTDPSPSEKPSLTPSERTQSTISGNDRDSSYRSDEQLHYYTHLFAHLPPNSLIPDPLLELPPWFGIDADAWNVASLISFRSRYPMHNPAGPRWYQNIHLSPPQEKESSQFSASFPPIPTAAERSQESTRLRTPSASPLPTPNSSQLRIVDPTGRVRTRKISQTDNVDMLDGTDPWGQQWHHDSPYDIGGLNRDASPDPEVCNPPCSERRRSFTYTGNRHKSVTPSPLSQSTSAVHLHASEPMGAGLPRRLSKRRKPFSGLFGSQSQDNFHAKHASAPHELSPLAAENAQRQKMLRRRSTAGPPPSPSALLSADMASGKKEKHGSFMGRLARRFSVMRKPEPAANGIGGDSPHDGADAEPSATTEQATIGAHSHPATPAKRVPPPSLDGDTSTVTGRPQSSAEQRASAMMDFGGEEEPLQSKLTVVNPDEPAESLTGGSPVGLTPSVPSVPSATGTESSSRADGDVSTSEWEEHPDVPPVSPLQAPVPSPSPPLPEIPRQSLASALNLDHSLPPTPRTERPLSLVSERTEPSTTFLSSPRTQAQETNFSNSSTNLTAYAPSSVSPAMSAADDPGLRRASIVANPPTPHVRPMIIFPAKSTQVSVTSSPIEMSPKPRDGSPKKEGHQKSSSSTRRRETETYTLVRSPSGTARSAGDVITAMGEQWEVVQSQAEEGSRKSRRKERSGSKEVESPIQEEGEYHHHRRQRSVNGRPAAEPMTASSSRSTRTPSVDTERRARPTSDLQFDPTALRARDAWEKDRLWKANSMSYAPDGTPLVSTPPTIGDGSRTSTVFSADMQMAGAIPSTSDLHLQRSTTLPSPHAASLPHGTSHTYFTMGPYQGSHTIPAVYVPNVASHASSSQPHAGPNRRRQVSLSFSERVPFTIDDKRSDPPSLTRNYIGNPLPDPPRISPFQAAPLPPSLVVPLGGNTNAQYAGVPTRY</sequence>
<dbReference type="EMBL" id="KE504128">
    <property type="protein sequence ID" value="EPT04048.1"/>
    <property type="molecule type" value="Genomic_DNA"/>
</dbReference>
<name>S8EIG2_FOMSC</name>
<reference evidence="2 3" key="1">
    <citation type="journal article" date="2012" name="Science">
        <title>The Paleozoic origin of enzymatic lignin decomposition reconstructed from 31 fungal genomes.</title>
        <authorList>
            <person name="Floudas D."/>
            <person name="Binder M."/>
            <person name="Riley R."/>
            <person name="Barry K."/>
            <person name="Blanchette R.A."/>
            <person name="Henrissat B."/>
            <person name="Martinez A.T."/>
            <person name="Otillar R."/>
            <person name="Spatafora J.W."/>
            <person name="Yadav J.S."/>
            <person name="Aerts A."/>
            <person name="Benoit I."/>
            <person name="Boyd A."/>
            <person name="Carlson A."/>
            <person name="Copeland A."/>
            <person name="Coutinho P.M."/>
            <person name="de Vries R.P."/>
            <person name="Ferreira P."/>
            <person name="Findley K."/>
            <person name="Foster B."/>
            <person name="Gaskell J."/>
            <person name="Glotzer D."/>
            <person name="Gorecki P."/>
            <person name="Heitman J."/>
            <person name="Hesse C."/>
            <person name="Hori C."/>
            <person name="Igarashi K."/>
            <person name="Jurgens J.A."/>
            <person name="Kallen N."/>
            <person name="Kersten P."/>
            <person name="Kohler A."/>
            <person name="Kuees U."/>
            <person name="Kumar T.K.A."/>
            <person name="Kuo A."/>
            <person name="LaButti K."/>
            <person name="Larrondo L.F."/>
            <person name="Lindquist E."/>
            <person name="Ling A."/>
            <person name="Lombard V."/>
            <person name="Lucas S."/>
            <person name="Lundell T."/>
            <person name="Martin R."/>
            <person name="McLaughlin D.J."/>
            <person name="Morgenstern I."/>
            <person name="Morin E."/>
            <person name="Murat C."/>
            <person name="Nagy L.G."/>
            <person name="Nolan M."/>
            <person name="Ohm R.A."/>
            <person name="Patyshakuliyeva A."/>
            <person name="Rokas A."/>
            <person name="Ruiz-Duenas F.J."/>
            <person name="Sabat G."/>
            <person name="Salamov A."/>
            <person name="Samejima M."/>
            <person name="Schmutz J."/>
            <person name="Slot J.C."/>
            <person name="St John F."/>
            <person name="Stenlid J."/>
            <person name="Sun H."/>
            <person name="Sun S."/>
            <person name="Syed K."/>
            <person name="Tsang A."/>
            <person name="Wiebenga A."/>
            <person name="Young D."/>
            <person name="Pisabarro A."/>
            <person name="Eastwood D.C."/>
            <person name="Martin F."/>
            <person name="Cullen D."/>
            <person name="Grigoriev I.V."/>
            <person name="Hibbett D.S."/>
        </authorList>
    </citation>
    <scope>NUCLEOTIDE SEQUENCE</scope>
    <source>
        <strain evidence="3">FP-58527</strain>
    </source>
</reference>
<feature type="compositionally biased region" description="Polar residues" evidence="1">
    <location>
        <begin position="560"/>
        <end position="585"/>
    </location>
</feature>
<dbReference type="OrthoDB" id="3231532at2759"/>
<dbReference type="HOGENOM" id="CLU_003816_0_0_1"/>
<gene>
    <name evidence="2" type="ORF">FOMPIDRAFT_1158124</name>
</gene>
<feature type="region of interest" description="Disordered" evidence="1">
    <location>
        <begin position="606"/>
        <end position="774"/>
    </location>
</feature>
<feature type="compositionally biased region" description="Polar residues" evidence="1">
    <location>
        <begin position="475"/>
        <end position="498"/>
    </location>
</feature>
<dbReference type="eggNOG" id="ENOG502SJSI">
    <property type="taxonomic scope" value="Eukaryota"/>
</dbReference>
<feature type="compositionally biased region" description="Basic and acidic residues" evidence="1">
    <location>
        <begin position="642"/>
        <end position="655"/>
    </location>
</feature>
<evidence type="ECO:0000313" key="3">
    <source>
        <dbReference type="Proteomes" id="UP000015241"/>
    </source>
</evidence>
<feature type="compositionally biased region" description="Pro residues" evidence="1">
    <location>
        <begin position="506"/>
        <end position="525"/>
    </location>
</feature>